<comment type="subunit">
    <text evidence="10">Component of the RNA polymerase III complex consisting of 17 subunits: a ten-subunit horseshoe-shaped catalytic core composed of POLR3A/RPC1, POLR3B/RPC2, POLR1C/RPAC1, POLR1D/RPAC2, POLR3K/RPC10, POLR2E/RPABC1, POLR2F/RPABC2, POLR2H/RPABC3, POLR2K/RPABC4 and POLR2L/RPABC5; a mobile stalk composed of two subunits POLR3H/RPC8 and CRCP/RPC9, protruding from the core and functioning primarily in transcription initiation; and additional subunits homologous to general transcription factors of the RNA polymerase II machinery, POLR3C/RPC3-POLR3F/RPC6-POLR3G/RPC7 heterotrimer required for transcription initiation and POLR3D/RPC4-POLR3E/RPC5 heterodimer involved in both transcription initiation and termination.</text>
</comment>
<dbReference type="VEuPathDB" id="VectorBase:LLONM1_008675"/>
<evidence type="ECO:0000256" key="7">
    <source>
        <dbReference type="ARBA" id="ARBA00023163"/>
    </source>
</evidence>
<comment type="similarity">
    <text evidence="14">Belongs to the archaeal rpoM/eukaryotic RPA12/RPB9/RPC11 RNA polymerase family.</text>
</comment>
<dbReference type="InterPro" id="IPR034014">
    <property type="entry name" value="Zn_ribbon_RPC11_C"/>
</dbReference>
<dbReference type="PANTHER" id="PTHR11239">
    <property type="entry name" value="DNA-DIRECTED RNA POLYMERASE"/>
    <property type="match status" value="1"/>
</dbReference>
<evidence type="ECO:0000256" key="5">
    <source>
        <dbReference type="ARBA" id="ARBA00022771"/>
    </source>
</evidence>
<sequence>MLAFCPSCGNLLMMERDVPNNKFSCRACPYVYYIEQKITFRVFPRLKEVDHIVGGAESWENVDSTDAVCPKCSYHRAYFTQMQTRSADEPMTIFYKCCQPTCRSGHSNPLEILQFHLFVLNLPQNTVEGILHTLTKGLILN</sequence>
<evidence type="ECO:0000256" key="3">
    <source>
        <dbReference type="ARBA" id="ARBA00022478"/>
    </source>
</evidence>
<dbReference type="SUPFAM" id="SSF57783">
    <property type="entry name" value="Zinc beta-ribbon"/>
    <property type="match status" value="1"/>
</dbReference>
<organism evidence="16 17">
    <name type="scientific">Lutzomyia longipalpis</name>
    <name type="common">Sand fly</name>
    <dbReference type="NCBI Taxonomy" id="7200"/>
    <lineage>
        <taxon>Eukaryota</taxon>
        <taxon>Metazoa</taxon>
        <taxon>Ecdysozoa</taxon>
        <taxon>Arthropoda</taxon>
        <taxon>Hexapoda</taxon>
        <taxon>Insecta</taxon>
        <taxon>Pterygota</taxon>
        <taxon>Neoptera</taxon>
        <taxon>Endopterygota</taxon>
        <taxon>Diptera</taxon>
        <taxon>Nematocera</taxon>
        <taxon>Psychodoidea</taxon>
        <taxon>Psychodidae</taxon>
        <taxon>Lutzomyia</taxon>
        <taxon>Lutzomyia</taxon>
    </lineage>
</organism>
<dbReference type="FunFam" id="2.20.25.10:FF:000005">
    <property type="entry name" value="DNA-directed RNA polymerase subunit"/>
    <property type="match status" value="1"/>
</dbReference>
<keyword evidence="5 13" id="KW-0863">Zinc-finger</keyword>
<evidence type="ECO:0000256" key="1">
    <source>
        <dbReference type="ARBA" id="ARBA00004123"/>
    </source>
</evidence>
<dbReference type="Gene3D" id="2.20.25.10">
    <property type="match status" value="1"/>
</dbReference>
<proteinExistence type="inferred from homology"/>
<evidence type="ECO:0000313" key="16">
    <source>
        <dbReference type="EnsemblMetazoa" id="LLOJ007389-PA"/>
    </source>
</evidence>
<keyword evidence="3 14" id="KW-0240">DNA-directed RNA polymerase</keyword>
<dbReference type="Pfam" id="PF01096">
    <property type="entry name" value="Zn_ribbon_TFIIS"/>
    <property type="match status" value="1"/>
</dbReference>
<dbReference type="PROSITE" id="PS01030">
    <property type="entry name" value="RNA_POL_M_15KD"/>
    <property type="match status" value="1"/>
</dbReference>
<protein>
    <recommendedName>
        <fullName evidence="2">DNA-directed RNA polymerase III subunit RPC10</fullName>
    </recommendedName>
    <alternativeName>
        <fullName evidence="12">DNA-directed RNA polymerase III subunit K</fullName>
    </alternativeName>
    <alternativeName>
        <fullName evidence="9">RNA polymerase III subunit C11</fullName>
    </alternativeName>
</protein>
<evidence type="ECO:0000256" key="14">
    <source>
        <dbReference type="RuleBase" id="RU003474"/>
    </source>
</evidence>
<evidence type="ECO:0000256" key="11">
    <source>
        <dbReference type="ARBA" id="ARBA00054653"/>
    </source>
</evidence>
<dbReference type="VEuPathDB" id="VectorBase:LLOJ007389"/>
<accession>A0A1B0CR91</accession>
<dbReference type="GO" id="GO:0006386">
    <property type="term" value="P:termination of RNA polymerase III transcription"/>
    <property type="evidence" value="ECO:0007669"/>
    <property type="project" value="TreeGrafter"/>
</dbReference>
<dbReference type="InterPro" id="IPR012164">
    <property type="entry name" value="Rpa12/Rpb9/Rpc10/TFS"/>
</dbReference>
<dbReference type="PROSITE" id="PS51133">
    <property type="entry name" value="ZF_TFIIS_2"/>
    <property type="match status" value="1"/>
</dbReference>
<evidence type="ECO:0000256" key="4">
    <source>
        <dbReference type="ARBA" id="ARBA00022723"/>
    </source>
</evidence>
<dbReference type="EnsemblMetazoa" id="LLOJ007389-RA">
    <property type="protein sequence ID" value="LLOJ007389-PA"/>
    <property type="gene ID" value="LLOJ007389"/>
</dbReference>
<keyword evidence="4 14" id="KW-0479">Metal-binding</keyword>
<comment type="function">
    <text evidence="11">Core component of RNA polymerase III (Pol III) which synthesizes small non-coding RNAs using the four ribonucleoside triphosphates as substrates. Can mediate Pol I proofreading of the nascent RNA transcript. Anchors into the Pol III active site to constantly monitor transcription fidelity, cleaves mis-incorporated 5'-ribonucleotides and restarts the transcription process. Once Pol III reaches the poly(dT) termination signal, can induce Pol III clamp opening and transcription termination. Pol III plays an important role in sensing and limiting infection by intracellular bacteria and DNA viruses. Acts as a nuclear and cytosolic DNA sensor involved in innate immune response. Can sense non-self dsDNA that serves as template for transcription into dsRNA. The non-self RNA polymerase III transcripts, such as Epstein-Barr virus-encoded RNAs (EBERs) induce type I interferon and NF-kappa-B through the RIG-I pathway.</text>
</comment>
<keyword evidence="6" id="KW-0862">Zinc</keyword>
<keyword evidence="8" id="KW-0539">Nucleus</keyword>
<dbReference type="GO" id="GO:0003676">
    <property type="term" value="F:nucleic acid binding"/>
    <property type="evidence" value="ECO:0007669"/>
    <property type="project" value="InterPro"/>
</dbReference>
<dbReference type="GO" id="GO:0003899">
    <property type="term" value="F:DNA-directed RNA polymerase activity"/>
    <property type="evidence" value="ECO:0007669"/>
    <property type="project" value="InterPro"/>
</dbReference>
<dbReference type="GO" id="GO:0008270">
    <property type="term" value="F:zinc ion binding"/>
    <property type="evidence" value="ECO:0007669"/>
    <property type="project" value="UniProtKB-KW"/>
</dbReference>
<evidence type="ECO:0000256" key="6">
    <source>
        <dbReference type="ARBA" id="ARBA00022833"/>
    </source>
</evidence>
<comment type="subcellular location">
    <subcellularLocation>
        <location evidence="1">Nucleus</location>
    </subcellularLocation>
</comment>
<dbReference type="InterPro" id="IPR001222">
    <property type="entry name" value="Znf_TFIIS"/>
</dbReference>
<dbReference type="AlphaFoldDB" id="A0A1B0CR91"/>
<dbReference type="SMART" id="SM00661">
    <property type="entry name" value="RPOL9"/>
    <property type="match status" value="1"/>
</dbReference>
<evidence type="ECO:0000256" key="2">
    <source>
        <dbReference type="ARBA" id="ARBA00020093"/>
    </source>
</evidence>
<evidence type="ECO:0000256" key="12">
    <source>
        <dbReference type="ARBA" id="ARBA00078854"/>
    </source>
</evidence>
<evidence type="ECO:0000313" key="17">
    <source>
        <dbReference type="Proteomes" id="UP000092461"/>
    </source>
</evidence>
<dbReference type="SMART" id="SM00440">
    <property type="entry name" value="ZnF_C2C2"/>
    <property type="match status" value="1"/>
</dbReference>
<dbReference type="Pfam" id="PF02150">
    <property type="entry name" value="Zn_ribbon_RPB9"/>
    <property type="match status" value="1"/>
</dbReference>
<dbReference type="CDD" id="cd10509">
    <property type="entry name" value="Zn-ribbon_RPC11"/>
    <property type="match status" value="1"/>
</dbReference>
<evidence type="ECO:0000256" key="10">
    <source>
        <dbReference type="ARBA" id="ARBA00044007"/>
    </source>
</evidence>
<dbReference type="Proteomes" id="UP000092461">
    <property type="component" value="Unassembled WGS sequence"/>
</dbReference>
<dbReference type="EMBL" id="AJWK01024489">
    <property type="status" value="NOT_ANNOTATED_CDS"/>
    <property type="molecule type" value="Genomic_DNA"/>
</dbReference>
<evidence type="ECO:0000256" key="8">
    <source>
        <dbReference type="ARBA" id="ARBA00023242"/>
    </source>
</evidence>
<dbReference type="GO" id="GO:0005666">
    <property type="term" value="C:RNA polymerase III complex"/>
    <property type="evidence" value="ECO:0007669"/>
    <property type="project" value="TreeGrafter"/>
</dbReference>
<dbReference type="InterPro" id="IPR019761">
    <property type="entry name" value="DNA-dir_RNA_pol-M_15_CS"/>
</dbReference>
<evidence type="ECO:0000256" key="9">
    <source>
        <dbReference type="ARBA" id="ARBA00029985"/>
    </source>
</evidence>
<dbReference type="PANTHER" id="PTHR11239:SF12">
    <property type="entry name" value="DNA-DIRECTED RNA POLYMERASE III SUBUNIT RPC10"/>
    <property type="match status" value="1"/>
</dbReference>
<keyword evidence="7 14" id="KW-0804">Transcription</keyword>
<feature type="domain" description="TFIIS-type" evidence="15">
    <location>
        <begin position="65"/>
        <end position="119"/>
    </location>
</feature>
<name>A0A1B0CR91_LUTLO</name>
<evidence type="ECO:0000256" key="13">
    <source>
        <dbReference type="PROSITE-ProRule" id="PRU00472"/>
    </source>
</evidence>
<reference evidence="16" key="1">
    <citation type="submission" date="2020-05" db="UniProtKB">
        <authorList>
            <consortium name="EnsemblMetazoa"/>
        </authorList>
    </citation>
    <scope>IDENTIFICATION</scope>
    <source>
        <strain evidence="16">Jacobina</strain>
    </source>
</reference>
<keyword evidence="17" id="KW-1185">Reference proteome</keyword>
<dbReference type="InterPro" id="IPR001529">
    <property type="entry name" value="Zn_ribbon_RPB9"/>
</dbReference>
<evidence type="ECO:0000259" key="15">
    <source>
        <dbReference type="PROSITE" id="PS51133"/>
    </source>
</evidence>